<organism evidence="5 6">
    <name type="scientific">Mortierella isabellina</name>
    <name type="common">Filamentous fungus</name>
    <name type="synonym">Umbelopsis isabellina</name>
    <dbReference type="NCBI Taxonomy" id="91625"/>
    <lineage>
        <taxon>Eukaryota</taxon>
        <taxon>Fungi</taxon>
        <taxon>Fungi incertae sedis</taxon>
        <taxon>Mucoromycota</taxon>
        <taxon>Mucoromycotina</taxon>
        <taxon>Umbelopsidomycetes</taxon>
        <taxon>Umbelopsidales</taxon>
        <taxon>Umbelopsidaceae</taxon>
        <taxon>Umbelopsis</taxon>
    </lineage>
</organism>
<dbReference type="GO" id="GO:0046982">
    <property type="term" value="F:protein heterodimerization activity"/>
    <property type="evidence" value="ECO:0007669"/>
    <property type="project" value="InterPro"/>
</dbReference>
<evidence type="ECO:0000256" key="3">
    <source>
        <dbReference type="SAM" id="MobiDB-lite"/>
    </source>
</evidence>
<feature type="compositionally biased region" description="Polar residues" evidence="3">
    <location>
        <begin position="1"/>
        <end position="18"/>
    </location>
</feature>
<dbReference type="Proteomes" id="UP000654370">
    <property type="component" value="Unassembled WGS sequence"/>
</dbReference>
<dbReference type="SUPFAM" id="SSF47113">
    <property type="entry name" value="Histone-fold"/>
    <property type="match status" value="1"/>
</dbReference>
<dbReference type="EMBL" id="JAEPQZ010000003">
    <property type="protein sequence ID" value="KAG2183571.1"/>
    <property type="molecule type" value="Genomic_DNA"/>
</dbReference>
<dbReference type="GO" id="GO:0008623">
    <property type="term" value="C:CHRAC"/>
    <property type="evidence" value="ECO:0007669"/>
    <property type="project" value="TreeGrafter"/>
</dbReference>
<gene>
    <name evidence="5" type="ORF">INT43_006577</name>
</gene>
<keyword evidence="2" id="KW-0539">Nucleus</keyword>
<dbReference type="PANTHER" id="PTHR10252:SF54">
    <property type="entry name" value="CHROMATIN ACCESSIBILITY COMPLEX PROTEIN 1"/>
    <property type="match status" value="1"/>
</dbReference>
<dbReference type="InterPro" id="IPR050568">
    <property type="entry name" value="Transcr_DNA_Rep_Reg"/>
</dbReference>
<proteinExistence type="predicted"/>
<evidence type="ECO:0000256" key="2">
    <source>
        <dbReference type="ARBA" id="ARBA00023242"/>
    </source>
</evidence>
<feature type="region of interest" description="Disordered" evidence="3">
    <location>
        <begin position="1"/>
        <end position="23"/>
    </location>
</feature>
<evidence type="ECO:0000313" key="6">
    <source>
        <dbReference type="Proteomes" id="UP000654370"/>
    </source>
</evidence>
<evidence type="ECO:0000259" key="4">
    <source>
        <dbReference type="Pfam" id="PF00808"/>
    </source>
</evidence>
<feature type="region of interest" description="Disordered" evidence="3">
    <location>
        <begin position="122"/>
        <end position="192"/>
    </location>
</feature>
<dbReference type="InterPro" id="IPR009072">
    <property type="entry name" value="Histone-fold"/>
</dbReference>
<comment type="caution">
    <text evidence="5">The sequence shown here is derived from an EMBL/GenBank/DDBJ whole genome shotgun (WGS) entry which is preliminary data.</text>
</comment>
<keyword evidence="6" id="KW-1185">Reference proteome</keyword>
<protein>
    <recommendedName>
        <fullName evidence="4">Transcription factor CBF/NF-Y/archaeal histone domain-containing protein</fullName>
    </recommendedName>
</protein>
<feature type="compositionally biased region" description="Acidic residues" evidence="3">
    <location>
        <begin position="140"/>
        <end position="174"/>
    </location>
</feature>
<dbReference type="Pfam" id="PF00808">
    <property type="entry name" value="CBFD_NFYB_HMF"/>
    <property type="match status" value="1"/>
</dbReference>
<dbReference type="OrthoDB" id="636685at2759"/>
<comment type="subcellular location">
    <subcellularLocation>
        <location evidence="1">Nucleus</location>
    </subcellularLocation>
</comment>
<dbReference type="PANTHER" id="PTHR10252">
    <property type="entry name" value="HISTONE-LIKE TRANSCRIPTION FACTOR CCAAT-RELATED"/>
    <property type="match status" value="1"/>
</dbReference>
<sequence length="192" mass="21259">MQQASITPNAESPTPTTTKIDRTPGTTFLPIARVKRIIKEDKDVSLINAEATFCVAYATELFMEYLANEGFAKAKKEKRKTVYYKDLASVVNEVDQFEFLEDVIPQTMPLRAALERRREALDDAEYQGESNQSTRKGDQEETGATEMEATESADAYDDTTMAEEAAGEEPDVPDTEPSNGLGQESSSMIVEP</sequence>
<accession>A0A8H7Q2P2</accession>
<reference evidence="5" key="1">
    <citation type="submission" date="2020-12" db="EMBL/GenBank/DDBJ databases">
        <title>Metabolic potential, ecology and presence of endohyphal bacteria is reflected in genomic diversity of Mucoromycotina.</title>
        <authorList>
            <person name="Muszewska A."/>
            <person name="Okrasinska A."/>
            <person name="Steczkiewicz K."/>
            <person name="Drgas O."/>
            <person name="Orlowska M."/>
            <person name="Perlinska-Lenart U."/>
            <person name="Aleksandrzak-Piekarczyk T."/>
            <person name="Szatraj K."/>
            <person name="Zielenkiewicz U."/>
            <person name="Pilsyk S."/>
            <person name="Malc E."/>
            <person name="Mieczkowski P."/>
            <person name="Kruszewska J.S."/>
            <person name="Biernat P."/>
            <person name="Pawlowska J."/>
        </authorList>
    </citation>
    <scope>NUCLEOTIDE SEQUENCE</scope>
    <source>
        <strain evidence="5">WA0000067209</strain>
    </source>
</reference>
<dbReference type="AlphaFoldDB" id="A0A8H7Q2P2"/>
<feature type="domain" description="Transcription factor CBF/NF-Y/archaeal histone" evidence="4">
    <location>
        <begin position="28"/>
        <end position="91"/>
    </location>
</feature>
<evidence type="ECO:0000256" key="1">
    <source>
        <dbReference type="ARBA" id="ARBA00004123"/>
    </source>
</evidence>
<dbReference type="CDD" id="cd23645">
    <property type="entry name" value="HFD_Dpb3-like"/>
    <property type="match status" value="1"/>
</dbReference>
<feature type="compositionally biased region" description="Polar residues" evidence="3">
    <location>
        <begin position="176"/>
        <end position="192"/>
    </location>
</feature>
<name>A0A8H7Q2P2_MORIS</name>
<dbReference type="GO" id="GO:0006261">
    <property type="term" value="P:DNA-templated DNA replication"/>
    <property type="evidence" value="ECO:0007669"/>
    <property type="project" value="TreeGrafter"/>
</dbReference>
<evidence type="ECO:0000313" key="5">
    <source>
        <dbReference type="EMBL" id="KAG2183571.1"/>
    </source>
</evidence>
<dbReference type="Gene3D" id="1.10.20.10">
    <property type="entry name" value="Histone, subunit A"/>
    <property type="match status" value="1"/>
</dbReference>
<dbReference type="InterPro" id="IPR003958">
    <property type="entry name" value="CBFA_NFYB_domain"/>
</dbReference>